<dbReference type="InterPro" id="IPR041079">
    <property type="entry name" value="Neuraminidase-like"/>
</dbReference>
<dbReference type="InterPro" id="IPR040840">
    <property type="entry name" value="TcA_TcB_BD"/>
</dbReference>
<keyword evidence="5" id="KW-1185">Reference proteome</keyword>
<dbReference type="InterPro" id="IPR046839">
    <property type="entry name" value="ABC_toxin_N"/>
</dbReference>
<dbReference type="EMBL" id="BAAAZE010000010">
    <property type="protein sequence ID" value="GAA4026859.1"/>
    <property type="molecule type" value="Genomic_DNA"/>
</dbReference>
<protein>
    <recommendedName>
        <fullName evidence="6">Virulence plasmid A protein</fullName>
    </recommendedName>
</protein>
<proteinExistence type="predicted"/>
<feature type="domain" description="Tc toxin complex TcA C-terminal TcB-binding" evidence="1">
    <location>
        <begin position="2586"/>
        <end position="2875"/>
    </location>
</feature>
<dbReference type="Proteomes" id="UP001501353">
    <property type="component" value="Unassembled WGS sequence"/>
</dbReference>
<evidence type="ECO:0000313" key="4">
    <source>
        <dbReference type="EMBL" id="GAA4026859.1"/>
    </source>
</evidence>
<feature type="domain" description="ABC toxin N-terminal" evidence="3">
    <location>
        <begin position="1504"/>
        <end position="1624"/>
    </location>
</feature>
<feature type="domain" description="Neuraminidase-like" evidence="2">
    <location>
        <begin position="1654"/>
        <end position="1786"/>
    </location>
</feature>
<reference evidence="5" key="1">
    <citation type="journal article" date="2019" name="Int. J. Syst. Evol. Microbiol.">
        <title>The Global Catalogue of Microorganisms (GCM) 10K type strain sequencing project: providing services to taxonomists for standard genome sequencing and annotation.</title>
        <authorList>
            <consortium name="The Broad Institute Genomics Platform"/>
            <consortium name="The Broad Institute Genome Sequencing Center for Infectious Disease"/>
            <person name="Wu L."/>
            <person name="Ma J."/>
        </authorList>
    </citation>
    <scope>NUCLEOTIDE SEQUENCE [LARGE SCALE GENOMIC DNA]</scope>
    <source>
        <strain evidence="5">JCM 16673</strain>
    </source>
</reference>
<evidence type="ECO:0000259" key="2">
    <source>
        <dbReference type="Pfam" id="PF18413"/>
    </source>
</evidence>
<dbReference type="Pfam" id="PF18413">
    <property type="entry name" value="Neuraminidase"/>
    <property type="match status" value="1"/>
</dbReference>
<evidence type="ECO:0008006" key="6">
    <source>
        <dbReference type="Google" id="ProtNLM"/>
    </source>
</evidence>
<sequence length="3022" mass="334997">MEHSKTVNGTLRSQAGEALDGLHVQLLEVSLRNEMLLGEATSNCGGSYSISYTVDDDNCDTRAAVSITVLSPSRQAVLYKTPGDALHFDTGQVETIDIVLSAPLVPEKTEFDDLVERIATRNARVPVDELQETDDHHDLSWLAHSLRIPFVRLEYFVLAHRLARMSEVDAPFFYALLRQNTLLAGNVRNPWKTRLGIDSNTDPEGLLYDIVLTEPQLIERDVGAAVKTRLVDDSTLGKMDSYLTLLERFRLQADAYQKEHREQQLIDLVTHFIVADKIGEAAALFKANRGDLSGVLKQITSVTFLGDKSNVDTLRTTLAIADVVGNDRALIATIAREKNLTAPEDVSKLARLNKRDWESLLTNMQLDTQVAAVKASSLARSFERAYPTHAFAAQLARDTAPTVVHGKDIAALLMATAATLATDTADTANQLDLQRDNLDLYFKRTAHAESTNTALRDELKKVQRVFRLAPRYATTSKLLARGVTSARDITAIGKTRFVSELAPAAGIGAKDAEAMYRKAEATSTAAMVVAGELQDIASAGPIAAVNSGDLTLALDQAQLDFPNLKSLFKGVDTCACEHCRSVYGPAAYLVELLEFIDHRSVTDLTVSPPVTTTAAQDVLLARRPDLGDIDLSCENANTPMPYIDLVNELLEEQVAPDPGIGYNGALAAGADPLSGSIAPALLSALVAAGVPMTDAALVFSTEVATGSSATLPHYIRDKQAVVKAVNTGLNEYTLFHLRQTLRPADELAAAPAYVNQTAYATLATESFAFGLPFDLPHTEARAYFARFDIDRAELMRNFQVAGTPSDAAIAAETLGLTVSQRALITTPDSAGQATYWRLPLADLKRVDVFLDKTGLSYTELDTLLTFAFIDPAKALFIKHLDLSCDLAQKQIAGLDNAALDRMHRFLRMQKATGWPLAVLDEILSQPLLGAGVLDDAALAVAATLQRLVTATGIKLGELVGCYENIPADLYASIFLNKARNGVIDPALELAKVDGTGFLANVAASVAVSLQVKRKDFDALLTLMVDNKLSIANLSRLFLYSRLMRRLKLTTTELSALIDLTRIDPTASPADTLAFAELAIDAKAQPRKLADVRFMLYHQAETTIELERRELKSATATTTLTTLQAAYQGAFAENRSPFNPDMPAIEQQEALARLLGKFSVVSADDSKSIAAFLQREWTSVAAAHSLIDTLFGTLFDPTAIHTAIDNLDALAPLADISAAAAALLRAIMDSLSLFQFNQAKSVLLTAQLSAAFKVDTELVQAVLAHAVLKQPAPGTAVVRDILFSNDLIDTLNLVPAPPAVTGLAFPQHYQALRLLHKLLPLSASYRLEPGVVAWLLVNAQDLGWLELDGIPYQSGHTEASYQAYADLGRALELGNTLAPVENPADAANPVTLWSVLAMTLPGSAATRDQFLEKLAILTAHEQDSLDAIDAYFFPAFSFANYRVVGNWQRLLHSAETLRTLASPLADVADFIKPGLTSIETGKLRMALKSRYDETTWLDTLKEVMDAIRPAKRDALVAYLLATRPAFRSANDLYDQWLIDVEMEACMPSSRIVLAHNAIQLFVQRCMMGLEPSASANTETDSGWLQWKWVSRFRVREANLKVWCYPENWLEAELRDDKSFLFQDLENELMQNELTTFTAERALTRYMEQLDALAFLEVVATWYQVDDRIMHVFARSKGGDPATYYHRQFQQERYWTPWVKIDLEITGDQLLAFSRNRRLHLCWPIFSDEPDPSPQATVPNSTPGTVVNTDKPKRKLKIQLAVSELADGVWQPKRISKDAIRTPNSYTTDPFEQHLYNLIYIEWADMVLLLKANGQDSAELRGIFAIAGCKGYPELLSEGNTYFPDFFPDFKDTLLTVQRYRETNYIAGDELSARTALSFFAYYDILTKTPGTFRITYPHQMTPIDWLALLLEYLLLASYGANTGALYDRQRNIKIPMGTLLPYFMEDSNHAYVITPGFYGRKSRLNLNTLTRRTASDVLGLIDKIVALYQKYMAKLKAGETPAQLLAELLADEDYHDIKAELEVYSKLQYGEKFSNMYHPLMCTLRRTLYQHGVPALMSRATQLQQSPFDFATHYAPTAIVPPPYPVEDVDFNSDGSYSGYNWELFFHVPMLIATQLTRNQRFDEAMDWLHYIFNPTGALPGDVPQKYWVTKPFFLRNAADYTAQRIDTLLYRAADLNDAALNELEFAIQQWRDHPFKPHVVARFRTVAYQKAILMKYIDNLVSWGDYLFRQDTMESIAQATQMYILSDKLLGPKPRVVPPVVTPPSETYYQIRAKLGPLGNALIDLENILPDLSALPEGGAELPPSPITLSTLYFCVPQNDRMLGYWDTIADRLFKIRHCQNIDGIERSLALFAPPIDPGMLVRAAASGLDISAVIAGLSAPLPYYRFQTVAQKAVDLAQEVRNLGNSLLQVLEKKDGEDLALLRSELEIKLQNAMTGMKKLAIEEAKEQIIVLQRSRKVTEEKYQYYAGIEKVSAKESLHLDKLDTAHDFELAAQISRALAGIVAMVPDLLGGASGFGGSPHVTLQWGGKNLAAAANSAADVLQILSASAAYDANRAAINGQNERRFDDWKLQERQAKKELASIDKQITVAEIRQQSAELDMKNHALTIENNKKTDEFMRRKFTNRDLYQWMIGQISNVYFAAYKLAHDQAKKAERTYQYELGRDDTFIAFGYWDTLKKGLQSADRLVYDLKRMEMSYLDHHKRDYEITKQVSLAALDPLALIKLQTTGSCDFSVPEALFDLDYPGQYFRRIKTVSLSMPCVAGPQTSISAKLSLTSNRYRKDLRPDNLALTGYSEDPGNDERFVYNLGTIQSIATSTGQKDSGLFDLNFRDERYLPFEGTGAISNWRCELVKPALAQFNYDTIADVVLHLGYTAREGGSSLRSLAETDLLDRLGQIKQELSQQGLHTLINLRHELPNEWHLLKQAGSVNITLDKLRLPYLAQVLDATIDNVVLLARVAGNPATFSISLDGAASNLSRLDAWRMCKAETTGITLGDPVAVSVLPANLGKLQDLLLVVKYGFS</sequence>
<evidence type="ECO:0000259" key="3">
    <source>
        <dbReference type="Pfam" id="PF20220"/>
    </source>
</evidence>
<dbReference type="Pfam" id="PF18276">
    <property type="entry name" value="TcA_TcB_BD"/>
    <property type="match status" value="1"/>
</dbReference>
<dbReference type="Pfam" id="PF20220">
    <property type="entry name" value="ABC_toxin_N"/>
    <property type="match status" value="1"/>
</dbReference>
<organism evidence="4 5">
    <name type="scientific">Actimicrobium antarcticum</name>
    <dbReference type="NCBI Taxonomy" id="1051899"/>
    <lineage>
        <taxon>Bacteria</taxon>
        <taxon>Pseudomonadati</taxon>
        <taxon>Pseudomonadota</taxon>
        <taxon>Betaproteobacteria</taxon>
        <taxon>Burkholderiales</taxon>
        <taxon>Oxalobacteraceae</taxon>
        <taxon>Actimicrobium</taxon>
    </lineage>
</organism>
<evidence type="ECO:0000259" key="1">
    <source>
        <dbReference type="Pfam" id="PF18276"/>
    </source>
</evidence>
<comment type="caution">
    <text evidence="4">The sequence shown here is derived from an EMBL/GenBank/DDBJ whole genome shotgun (WGS) entry which is preliminary data.</text>
</comment>
<accession>A0ABP7TIL5</accession>
<dbReference type="RefSeq" id="WP_344763794.1">
    <property type="nucleotide sequence ID" value="NZ_BAAAZE010000010.1"/>
</dbReference>
<gene>
    <name evidence="4" type="ORF">GCM10022212_26090</name>
</gene>
<evidence type="ECO:0000313" key="5">
    <source>
        <dbReference type="Proteomes" id="UP001501353"/>
    </source>
</evidence>
<name>A0ABP7TIL5_9BURK</name>